<dbReference type="InterPro" id="IPR011055">
    <property type="entry name" value="Dup_hybrid_motif"/>
</dbReference>
<protein>
    <submittedName>
        <fullName evidence="1">Peptidase family M23</fullName>
    </submittedName>
</protein>
<dbReference type="Proteomes" id="UP000184432">
    <property type="component" value="Unassembled WGS sequence"/>
</dbReference>
<reference evidence="2" key="1">
    <citation type="submission" date="2016-11" db="EMBL/GenBank/DDBJ databases">
        <authorList>
            <person name="Varghese N."/>
            <person name="Submissions S."/>
        </authorList>
    </citation>
    <scope>NUCLEOTIDE SEQUENCE [LARGE SCALE GENOMIC DNA]</scope>
    <source>
        <strain evidence="2">DSM 22623</strain>
    </source>
</reference>
<dbReference type="Gene3D" id="2.70.70.10">
    <property type="entry name" value="Glucose Permease (Domain IIA)"/>
    <property type="match status" value="1"/>
</dbReference>
<dbReference type="EMBL" id="FQYP01000004">
    <property type="protein sequence ID" value="SHI96901.1"/>
    <property type="molecule type" value="Genomic_DNA"/>
</dbReference>
<dbReference type="STRING" id="570521.SAMN04488508_104278"/>
<keyword evidence="2" id="KW-1185">Reference proteome</keyword>
<dbReference type="PROSITE" id="PS51257">
    <property type="entry name" value="PROKAR_LIPOPROTEIN"/>
    <property type="match status" value="1"/>
</dbReference>
<gene>
    <name evidence="1" type="ORF">SAMN04488508_104278</name>
</gene>
<dbReference type="RefSeq" id="WP_170864592.1">
    <property type="nucleotide sequence ID" value="NZ_FQYP01000004.1"/>
</dbReference>
<organism evidence="1 2">
    <name type="scientific">Aquimarina spongiae</name>
    <dbReference type="NCBI Taxonomy" id="570521"/>
    <lineage>
        <taxon>Bacteria</taxon>
        <taxon>Pseudomonadati</taxon>
        <taxon>Bacteroidota</taxon>
        <taxon>Flavobacteriia</taxon>
        <taxon>Flavobacteriales</taxon>
        <taxon>Flavobacteriaceae</taxon>
        <taxon>Aquimarina</taxon>
    </lineage>
</organism>
<dbReference type="AlphaFoldDB" id="A0A1M6FGN5"/>
<evidence type="ECO:0000313" key="1">
    <source>
        <dbReference type="EMBL" id="SHI96901.1"/>
    </source>
</evidence>
<proteinExistence type="predicted"/>
<evidence type="ECO:0000313" key="2">
    <source>
        <dbReference type="Proteomes" id="UP000184432"/>
    </source>
</evidence>
<accession>A0A1M6FGN5</accession>
<sequence length="176" mass="19384">MKWMGFVILVLIGVSCSDDDRLLDPSPPVFSVTPVAFDQITSFIAFGDALTPTQLNPAIEYFSDQVGAQVRSVSNGIVVDIRMNTNVDDLEVWIRPTADSKWLIIYDHIIDPEITIGDQVSAEQHLGGIGVGGRTELQINDNQNLAHCPLGFGTPDFVQEHIDFSEKWCIAETVIP</sequence>
<name>A0A1M6FGN5_9FLAO</name>